<accession>A0A2M8IVP1</accession>
<evidence type="ECO:0000313" key="1">
    <source>
        <dbReference type="EMBL" id="PJE34600.1"/>
    </source>
</evidence>
<sequence length="93" mass="9558">RGADLLAGGRGDDHLTGGAGADSFRFGADHGRDTIADFTPGRDQLHLALPGIGFADLTLRAAGTDTVIRTDAGRIRLEDVAPAALDPGDMLFG</sequence>
<dbReference type="GO" id="GO:0005509">
    <property type="term" value="F:calcium ion binding"/>
    <property type="evidence" value="ECO:0007669"/>
    <property type="project" value="InterPro"/>
</dbReference>
<proteinExistence type="predicted"/>
<dbReference type="Gene3D" id="2.150.10.10">
    <property type="entry name" value="Serralysin-like metalloprotease, C-terminal"/>
    <property type="match status" value="1"/>
</dbReference>
<reference evidence="1 2" key="1">
    <citation type="journal article" date="2018" name="Int. J. Syst. Evol. Microbiol.">
        <title>Pseudooceanicola lipolyticus sp. nov., a marine alphaproteobacterium, reclassification of Oceanicola flagellatus as Pseudooceanicola flagellatus comb. nov. and emended description of the genus Pseudooceanicola.</title>
        <authorList>
            <person name="Huang M.-M."/>
            <person name="Guo L.-L."/>
            <person name="Wu Y.-H."/>
            <person name="Lai Q.-L."/>
            <person name="Shao Z.-Z."/>
            <person name="Wang C.-S."/>
            <person name="Wu M."/>
            <person name="Xu X.-W."/>
        </authorList>
    </citation>
    <scope>NUCLEOTIDE SEQUENCE [LARGE SCALE GENOMIC DNA]</scope>
    <source>
        <strain evidence="1 2">157</strain>
    </source>
</reference>
<dbReference type="InterPro" id="IPR011049">
    <property type="entry name" value="Serralysin-like_metalloprot_C"/>
</dbReference>
<dbReference type="SUPFAM" id="SSF51120">
    <property type="entry name" value="beta-Roll"/>
    <property type="match status" value="1"/>
</dbReference>
<comment type="caution">
    <text evidence="1">The sequence shown here is derived from an EMBL/GenBank/DDBJ whole genome shotgun (WGS) entry which is preliminary data.</text>
</comment>
<gene>
    <name evidence="1" type="ORF">CVM52_21430</name>
</gene>
<dbReference type="Proteomes" id="UP000231553">
    <property type="component" value="Unassembled WGS sequence"/>
</dbReference>
<protein>
    <recommendedName>
        <fullName evidence="3">Calcium-binding protein</fullName>
    </recommendedName>
</protein>
<dbReference type="PROSITE" id="PS00330">
    <property type="entry name" value="HEMOLYSIN_CALCIUM"/>
    <property type="match status" value="1"/>
</dbReference>
<evidence type="ECO:0008006" key="3">
    <source>
        <dbReference type="Google" id="ProtNLM"/>
    </source>
</evidence>
<dbReference type="AlphaFoldDB" id="A0A2M8IVP1"/>
<feature type="non-terminal residue" evidence="1">
    <location>
        <position position="1"/>
    </location>
</feature>
<name>A0A2M8IVP1_9RHOB</name>
<keyword evidence="2" id="KW-1185">Reference proteome</keyword>
<dbReference type="EMBL" id="PGTB01000160">
    <property type="protein sequence ID" value="PJE34600.1"/>
    <property type="molecule type" value="Genomic_DNA"/>
</dbReference>
<dbReference type="InterPro" id="IPR001343">
    <property type="entry name" value="Hemolysn_Ca-bd"/>
</dbReference>
<evidence type="ECO:0000313" key="2">
    <source>
        <dbReference type="Proteomes" id="UP000231553"/>
    </source>
</evidence>
<dbReference type="InterPro" id="IPR018511">
    <property type="entry name" value="Hemolysin-typ_Ca-bd_CS"/>
</dbReference>
<organism evidence="1 2">
    <name type="scientific">Pseudooceanicola lipolyticus</name>
    <dbReference type="NCBI Taxonomy" id="2029104"/>
    <lineage>
        <taxon>Bacteria</taxon>
        <taxon>Pseudomonadati</taxon>
        <taxon>Pseudomonadota</taxon>
        <taxon>Alphaproteobacteria</taxon>
        <taxon>Rhodobacterales</taxon>
        <taxon>Paracoccaceae</taxon>
        <taxon>Pseudooceanicola</taxon>
    </lineage>
</organism>
<dbReference type="Pfam" id="PF00353">
    <property type="entry name" value="HemolysinCabind"/>
    <property type="match status" value="1"/>
</dbReference>